<feature type="transmembrane region" description="Helical" evidence="13">
    <location>
        <begin position="74"/>
        <end position="95"/>
    </location>
</feature>
<dbReference type="Proteomes" id="UP001056707">
    <property type="component" value="Chromosome"/>
</dbReference>
<dbReference type="Pfam" id="PF06736">
    <property type="entry name" value="TMEM175"/>
    <property type="match status" value="1"/>
</dbReference>
<keyword evidence="4" id="KW-0633">Potassium transport</keyword>
<gene>
    <name evidence="14" type="ORF">M3M35_01970</name>
</gene>
<feature type="transmembrane region" description="Helical" evidence="13">
    <location>
        <begin position="43"/>
        <end position="67"/>
    </location>
</feature>
<evidence type="ECO:0000256" key="13">
    <source>
        <dbReference type="SAM" id="Phobius"/>
    </source>
</evidence>
<keyword evidence="9" id="KW-0406">Ion transport</keyword>
<keyword evidence="7" id="KW-0630">Potassium</keyword>
<keyword evidence="3" id="KW-0813">Transport</keyword>
<feature type="transmembrane region" description="Helical" evidence="13">
    <location>
        <begin position="148"/>
        <end position="170"/>
    </location>
</feature>
<sequence length="208" mass="24024">MKKSRVEALTDAIVAIIMTIMVLDFRVPTTPHFYEIFDNVPELFAYIVSFIFIGVAWYNQHFMFYLVKRITKKIYWANNLWLFTMSLIPIVSAWVGKFMNDVGPQLFYLLFFTAWNLAYLFLAKVILNEMKHEGDQTGIKEITEMCSYRFLTSWGFPLLVIGTGIAILIFPFSGLVFSLIEIIINGIYTTPDGDKLEGPDGKKKKKQD</sequence>
<keyword evidence="11" id="KW-0407">Ion channel</keyword>
<reference evidence="14" key="1">
    <citation type="submission" date="2022-05" db="EMBL/GenBank/DDBJ databases">
        <authorList>
            <person name="Oliphant S.A."/>
            <person name="Watson-Haigh N.S."/>
            <person name="Sumby K.M."/>
            <person name="Gardner J.M."/>
            <person name="Jiranek V."/>
        </authorList>
    </citation>
    <scope>NUCLEOTIDE SEQUENCE</scope>
    <source>
        <strain evidence="14">KI16_H9</strain>
    </source>
</reference>
<dbReference type="EMBL" id="CP097116">
    <property type="protein sequence ID" value="USS85455.1"/>
    <property type="molecule type" value="Genomic_DNA"/>
</dbReference>
<keyword evidence="6" id="KW-0631">Potassium channel</keyword>
<dbReference type="InterPro" id="IPR010617">
    <property type="entry name" value="TMEM175-like"/>
</dbReference>
<evidence type="ECO:0000256" key="7">
    <source>
        <dbReference type="ARBA" id="ARBA00022958"/>
    </source>
</evidence>
<evidence type="ECO:0000256" key="1">
    <source>
        <dbReference type="ARBA" id="ARBA00004141"/>
    </source>
</evidence>
<evidence type="ECO:0000256" key="8">
    <source>
        <dbReference type="ARBA" id="ARBA00022989"/>
    </source>
</evidence>
<evidence type="ECO:0000256" key="12">
    <source>
        <dbReference type="ARBA" id="ARBA00034430"/>
    </source>
</evidence>
<evidence type="ECO:0000256" key="2">
    <source>
        <dbReference type="ARBA" id="ARBA00006920"/>
    </source>
</evidence>
<evidence type="ECO:0000256" key="5">
    <source>
        <dbReference type="ARBA" id="ARBA00022692"/>
    </source>
</evidence>
<keyword evidence="8 13" id="KW-1133">Transmembrane helix</keyword>
<evidence type="ECO:0000256" key="11">
    <source>
        <dbReference type="ARBA" id="ARBA00023303"/>
    </source>
</evidence>
<name>A0ABY5BP38_9LACO</name>
<evidence type="ECO:0000256" key="6">
    <source>
        <dbReference type="ARBA" id="ARBA00022826"/>
    </source>
</evidence>
<proteinExistence type="inferred from homology"/>
<accession>A0ABY5BP38</accession>
<keyword evidence="15" id="KW-1185">Reference proteome</keyword>
<organism evidence="14 15">
    <name type="scientific">Fructilactobacillus myrtifloralis</name>
    <dbReference type="NCBI Taxonomy" id="2940301"/>
    <lineage>
        <taxon>Bacteria</taxon>
        <taxon>Bacillati</taxon>
        <taxon>Bacillota</taxon>
        <taxon>Bacilli</taxon>
        <taxon>Lactobacillales</taxon>
        <taxon>Lactobacillaceae</taxon>
        <taxon>Fructilactobacillus</taxon>
    </lineage>
</organism>
<evidence type="ECO:0000256" key="10">
    <source>
        <dbReference type="ARBA" id="ARBA00023136"/>
    </source>
</evidence>
<feature type="transmembrane region" description="Helical" evidence="13">
    <location>
        <begin position="107"/>
        <end position="127"/>
    </location>
</feature>
<comment type="similarity">
    <text evidence="2">Belongs to the TMEM175 family.</text>
</comment>
<evidence type="ECO:0000313" key="14">
    <source>
        <dbReference type="EMBL" id="USS85455.1"/>
    </source>
</evidence>
<comment type="subcellular location">
    <subcellularLocation>
        <location evidence="1">Membrane</location>
        <topology evidence="1">Multi-pass membrane protein</topology>
    </subcellularLocation>
</comment>
<evidence type="ECO:0000313" key="15">
    <source>
        <dbReference type="Proteomes" id="UP001056707"/>
    </source>
</evidence>
<protein>
    <submittedName>
        <fullName evidence="14">TMEM175 family protein</fullName>
    </submittedName>
</protein>
<dbReference type="RefSeq" id="WP_252750350.1">
    <property type="nucleotide sequence ID" value="NZ_CP097116.1"/>
</dbReference>
<comment type="catalytic activity">
    <reaction evidence="12">
        <text>K(+)(in) = K(+)(out)</text>
        <dbReference type="Rhea" id="RHEA:29463"/>
        <dbReference type="ChEBI" id="CHEBI:29103"/>
    </reaction>
</comment>
<evidence type="ECO:0000256" key="4">
    <source>
        <dbReference type="ARBA" id="ARBA00022538"/>
    </source>
</evidence>
<keyword evidence="5 13" id="KW-0812">Transmembrane</keyword>
<evidence type="ECO:0000256" key="9">
    <source>
        <dbReference type="ARBA" id="ARBA00023065"/>
    </source>
</evidence>
<keyword evidence="10 13" id="KW-0472">Membrane</keyword>
<evidence type="ECO:0000256" key="3">
    <source>
        <dbReference type="ARBA" id="ARBA00022448"/>
    </source>
</evidence>